<feature type="active site" evidence="6">
    <location>
        <position position="142"/>
    </location>
</feature>
<evidence type="ECO:0000256" key="4">
    <source>
        <dbReference type="ARBA" id="ARBA00022801"/>
    </source>
</evidence>
<keyword evidence="2 5" id="KW-0540">Nuclease</keyword>
<dbReference type="PRINTS" id="PR00130">
    <property type="entry name" value="DNASEI"/>
</dbReference>
<evidence type="ECO:0000256" key="7">
    <source>
        <dbReference type="SAM" id="SignalP"/>
    </source>
</evidence>
<evidence type="ECO:0000256" key="1">
    <source>
        <dbReference type="ARBA" id="ARBA00007359"/>
    </source>
</evidence>
<proteinExistence type="inferred from homology"/>
<reference evidence="9 10" key="2">
    <citation type="journal article" date="2023" name="Mol. Biol. Evol.">
        <title>Genomics of Secondarily Temperate Adaptation in the Only Non-Antarctic Icefish.</title>
        <authorList>
            <person name="Rivera-Colon A.G."/>
            <person name="Rayamajhi N."/>
            <person name="Minhas B.F."/>
            <person name="Madrigal G."/>
            <person name="Bilyk K.T."/>
            <person name="Yoon V."/>
            <person name="Hune M."/>
            <person name="Gregory S."/>
            <person name="Cheng C.H.C."/>
            <person name="Catchen J.M."/>
        </authorList>
    </citation>
    <scope>NUCLEOTIDE SEQUENCE [LARGE SCALE GENOMIC DNA]</scope>
    <source>
        <strain evidence="9">JMC-PN-2008</strain>
    </source>
</reference>
<feature type="signal peptide" evidence="7">
    <location>
        <begin position="1"/>
        <end position="19"/>
    </location>
</feature>
<dbReference type="GO" id="GO:0004530">
    <property type="term" value="F:deoxyribonuclease I activity"/>
    <property type="evidence" value="ECO:0007669"/>
    <property type="project" value="TreeGrafter"/>
</dbReference>
<evidence type="ECO:0000313" key="9">
    <source>
        <dbReference type="EMBL" id="KAK5856804.1"/>
    </source>
</evidence>
<gene>
    <name evidence="9" type="ORF">PBY51_008374</name>
</gene>
<evidence type="ECO:0000256" key="2">
    <source>
        <dbReference type="ARBA" id="ARBA00022722"/>
    </source>
</evidence>
<dbReference type="Proteomes" id="UP001346869">
    <property type="component" value="Unassembled WGS sequence"/>
</dbReference>
<name>A0AAN7XAW8_ELEMC</name>
<keyword evidence="3 5" id="KW-0255">Endonuclease</keyword>
<dbReference type="InterPro" id="IPR036691">
    <property type="entry name" value="Endo/exonu/phosph_ase_sf"/>
</dbReference>
<dbReference type="GO" id="GO:0003677">
    <property type="term" value="F:DNA binding"/>
    <property type="evidence" value="ECO:0007669"/>
    <property type="project" value="TreeGrafter"/>
</dbReference>
<comment type="caution">
    <text evidence="9">The sequence shown here is derived from an EMBL/GenBank/DDBJ whole genome shotgun (WGS) entry which is preliminary data.</text>
</comment>
<dbReference type="SMART" id="SM00476">
    <property type="entry name" value="DNaseIc"/>
    <property type="match status" value="1"/>
</dbReference>
<evidence type="ECO:0000256" key="6">
    <source>
        <dbReference type="PIRSR" id="PIRSR000988-1"/>
    </source>
</evidence>
<dbReference type="CDD" id="cd10282">
    <property type="entry name" value="DNase1"/>
    <property type="match status" value="1"/>
</dbReference>
<feature type="chain" id="PRO_5042948164" description="Deoxyribonuclease" evidence="7">
    <location>
        <begin position="20"/>
        <end position="265"/>
    </location>
</feature>
<dbReference type="GO" id="GO:0006308">
    <property type="term" value="P:DNA catabolic process"/>
    <property type="evidence" value="ECO:0007669"/>
    <property type="project" value="InterPro"/>
</dbReference>
<dbReference type="Pfam" id="PF03372">
    <property type="entry name" value="Exo_endo_phos"/>
    <property type="match status" value="1"/>
</dbReference>
<feature type="active site" evidence="6">
    <location>
        <position position="96"/>
    </location>
</feature>
<dbReference type="PANTHER" id="PTHR11371:SF29">
    <property type="entry name" value="DEOXYRIBONUCLEASE-1-LIKE 2"/>
    <property type="match status" value="1"/>
</dbReference>
<keyword evidence="4 5" id="KW-0378">Hydrolase</keyword>
<dbReference type="SUPFAM" id="SSF56219">
    <property type="entry name" value="DNase I-like"/>
    <property type="match status" value="1"/>
</dbReference>
<dbReference type="InterPro" id="IPR005135">
    <property type="entry name" value="Endo/exonuclease/phosphatase"/>
</dbReference>
<accession>A0AAN7XAW8</accession>
<evidence type="ECO:0000259" key="8">
    <source>
        <dbReference type="Pfam" id="PF03372"/>
    </source>
</evidence>
<dbReference type="GO" id="GO:0005634">
    <property type="term" value="C:nucleus"/>
    <property type="evidence" value="ECO:0007669"/>
    <property type="project" value="TreeGrafter"/>
</dbReference>
<dbReference type="PANTHER" id="PTHR11371">
    <property type="entry name" value="DEOXYRIBONUCLEASE"/>
    <property type="match status" value="1"/>
</dbReference>
<organism evidence="9 10">
    <name type="scientific">Eleginops maclovinus</name>
    <name type="common">Patagonian blennie</name>
    <name type="synonym">Eleginus maclovinus</name>
    <dbReference type="NCBI Taxonomy" id="56733"/>
    <lineage>
        <taxon>Eukaryota</taxon>
        <taxon>Metazoa</taxon>
        <taxon>Chordata</taxon>
        <taxon>Craniata</taxon>
        <taxon>Vertebrata</taxon>
        <taxon>Euteleostomi</taxon>
        <taxon>Actinopterygii</taxon>
        <taxon>Neopterygii</taxon>
        <taxon>Teleostei</taxon>
        <taxon>Neoteleostei</taxon>
        <taxon>Acanthomorphata</taxon>
        <taxon>Eupercaria</taxon>
        <taxon>Perciformes</taxon>
        <taxon>Notothenioidei</taxon>
        <taxon>Eleginopidae</taxon>
        <taxon>Eleginops</taxon>
    </lineage>
</organism>
<evidence type="ECO:0000256" key="5">
    <source>
        <dbReference type="PIRNR" id="PIRNR000988"/>
    </source>
</evidence>
<dbReference type="Gene3D" id="3.60.10.10">
    <property type="entry name" value="Endonuclease/exonuclease/phosphatase"/>
    <property type="match status" value="1"/>
</dbReference>
<dbReference type="InterPro" id="IPR016202">
    <property type="entry name" value="DNase_I"/>
</dbReference>
<comment type="similarity">
    <text evidence="1 5">Belongs to the DNase I family.</text>
</comment>
<sequence>MRRLCALGLFLALLHVSSCLLIGAFNIQKFGNKKSQDADVMKIISMIVHRYDIILIQEVLDSDQKVIQRLMNEVNAVSPQYNFIASAPLGRSIYKERYLYLYKHNTVSVVFNLQNMATVFARPPFVVKFSSIQSEFSLIPIHTCPNCAVGEIDALVDVAVAAGYFSNNDIMLLGDFNAGGSYVKSNDWSYIRLRSNYFHWLIGDNVDTMVSRTGQAHDRIVVTPTLNSRVVTGSARVFNFQAQYGLTLAQAEAVSDHFPVEVQLS</sequence>
<dbReference type="PIRSF" id="PIRSF000988">
    <property type="entry name" value="DNase_I_euk"/>
    <property type="match status" value="1"/>
</dbReference>
<evidence type="ECO:0000313" key="10">
    <source>
        <dbReference type="Proteomes" id="UP001346869"/>
    </source>
</evidence>
<feature type="domain" description="Endonuclease/exonuclease/phosphatase" evidence="8">
    <location>
        <begin position="24"/>
        <end position="257"/>
    </location>
</feature>
<keyword evidence="7" id="KW-0732">Signal</keyword>
<protein>
    <recommendedName>
        <fullName evidence="5">Deoxyribonuclease</fullName>
    </recommendedName>
</protein>
<evidence type="ECO:0000256" key="3">
    <source>
        <dbReference type="ARBA" id="ARBA00022759"/>
    </source>
</evidence>
<reference evidence="9 10" key="1">
    <citation type="journal article" date="2023" name="Genes (Basel)">
        <title>Chromosome-Level Genome Assembly and Circadian Gene Repertoire of the Patagonia Blennie Eleginops maclovinus-The Closest Ancestral Proxy of Antarctic Cryonotothenioids.</title>
        <authorList>
            <person name="Cheng C.C."/>
            <person name="Rivera-Colon A.G."/>
            <person name="Minhas B.F."/>
            <person name="Wilson L."/>
            <person name="Rayamajhi N."/>
            <person name="Vargas-Chacoff L."/>
            <person name="Catchen J.M."/>
        </authorList>
    </citation>
    <scope>NUCLEOTIDE SEQUENCE [LARGE SCALE GENOMIC DNA]</scope>
    <source>
        <strain evidence="9">JMC-PN-2008</strain>
    </source>
</reference>
<dbReference type="EMBL" id="JAUZQC010000017">
    <property type="protein sequence ID" value="KAK5856804.1"/>
    <property type="molecule type" value="Genomic_DNA"/>
</dbReference>
<keyword evidence="10" id="KW-1185">Reference proteome</keyword>
<dbReference type="AlphaFoldDB" id="A0AAN7XAW8"/>